<name>A0A2I0UJ70_LIMLA</name>
<dbReference type="EMBL" id="KZ505729">
    <property type="protein sequence ID" value="PKU46076.1"/>
    <property type="molecule type" value="Genomic_DNA"/>
</dbReference>
<accession>A0A2I0UJ70</accession>
<protein>
    <submittedName>
        <fullName evidence="1">Uncharacterized protein</fullName>
    </submittedName>
</protein>
<evidence type="ECO:0000313" key="2">
    <source>
        <dbReference type="Proteomes" id="UP000233556"/>
    </source>
</evidence>
<evidence type="ECO:0000313" key="1">
    <source>
        <dbReference type="EMBL" id="PKU46076.1"/>
    </source>
</evidence>
<keyword evidence="2" id="KW-1185">Reference proteome</keyword>
<gene>
    <name evidence="1" type="ORF">llap_3645</name>
</gene>
<organism evidence="1 2">
    <name type="scientific">Limosa lapponica baueri</name>
    <dbReference type="NCBI Taxonomy" id="1758121"/>
    <lineage>
        <taxon>Eukaryota</taxon>
        <taxon>Metazoa</taxon>
        <taxon>Chordata</taxon>
        <taxon>Craniata</taxon>
        <taxon>Vertebrata</taxon>
        <taxon>Euteleostomi</taxon>
        <taxon>Archelosauria</taxon>
        <taxon>Archosauria</taxon>
        <taxon>Dinosauria</taxon>
        <taxon>Saurischia</taxon>
        <taxon>Theropoda</taxon>
        <taxon>Coelurosauria</taxon>
        <taxon>Aves</taxon>
        <taxon>Neognathae</taxon>
        <taxon>Neoaves</taxon>
        <taxon>Charadriiformes</taxon>
        <taxon>Scolopacidae</taxon>
        <taxon>Limosa</taxon>
    </lineage>
</organism>
<sequence>MQTLLPHVDGSRAGEEPEDLWDCDQTQDTIQLLCPKGTLLPHVQPGAHQGLRVIFCQAAFQLRGHEHVLVPGIVSPQVQDFTLLVELHEVPVSPSLQPVESPLDGNVTLWHGSDSSWFCVIGKLAEDTLCPIVQVTNEEVEQEQTQY</sequence>
<dbReference type="Proteomes" id="UP000233556">
    <property type="component" value="Unassembled WGS sequence"/>
</dbReference>
<proteinExistence type="predicted"/>
<reference evidence="2" key="1">
    <citation type="submission" date="2017-11" db="EMBL/GenBank/DDBJ databases">
        <authorList>
            <person name="Lima N.C."/>
            <person name="Parody-Merino A.M."/>
            <person name="Battley P.F."/>
            <person name="Fidler A.E."/>
            <person name="Prosdocimi F."/>
        </authorList>
    </citation>
    <scope>NUCLEOTIDE SEQUENCE [LARGE SCALE GENOMIC DNA]</scope>
</reference>
<dbReference type="AlphaFoldDB" id="A0A2I0UJ70"/>
<reference evidence="2" key="2">
    <citation type="submission" date="2017-12" db="EMBL/GenBank/DDBJ databases">
        <title>Genome sequence of the Bar-tailed Godwit (Limosa lapponica baueri).</title>
        <authorList>
            <person name="Lima N.C.B."/>
            <person name="Parody-Merino A.M."/>
            <person name="Battley P.F."/>
            <person name="Fidler A.E."/>
            <person name="Prosdocimi F."/>
        </authorList>
    </citation>
    <scope>NUCLEOTIDE SEQUENCE [LARGE SCALE GENOMIC DNA]</scope>
</reference>